<organism evidence="1 2">
    <name type="scientific">Mycobacterium indicus pranii (strain DSM 45239 / MTCC 9506)</name>
    <dbReference type="NCBI Taxonomy" id="1232724"/>
    <lineage>
        <taxon>Bacteria</taxon>
        <taxon>Bacillati</taxon>
        <taxon>Actinomycetota</taxon>
        <taxon>Actinomycetes</taxon>
        <taxon>Mycobacteriales</taxon>
        <taxon>Mycobacteriaceae</taxon>
        <taxon>Mycobacterium</taxon>
        <taxon>Mycobacterium avium complex (MAC)</taxon>
    </lineage>
</organism>
<reference evidence="1 2" key="2">
    <citation type="journal article" date="2012" name="Nucleic Acids Res.">
        <title>Massive gene acquisitions in Mycobacterium indicus pranii provide a perspective on mycobacterial evolution.</title>
        <authorList>
            <person name="Saini V."/>
            <person name="Raghuvanshi S."/>
            <person name="Khurana J.P."/>
            <person name="Ahmed N."/>
            <person name="Hasnain S.E."/>
            <person name="Tyagi A.K."/>
            <person name="Tyagi A.K."/>
        </authorList>
    </citation>
    <scope>NUCLEOTIDE SEQUENCE [LARGE SCALE GENOMIC DNA]</scope>
    <source>
        <strain evidence="2">DSM 45239 / MTCC 9506</strain>
    </source>
</reference>
<name>J9WB43_MYCIP</name>
<dbReference type="EMBL" id="CP002275">
    <property type="protein sequence ID" value="AFS14389.1"/>
    <property type="molecule type" value="Genomic_DNA"/>
</dbReference>
<dbReference type="AlphaFoldDB" id="J9WB43"/>
<protein>
    <submittedName>
        <fullName evidence="1">Uncharacterized protein</fullName>
    </submittedName>
</protein>
<proteinExistence type="predicted"/>
<gene>
    <name evidence="1" type="ORF">MIP_03476</name>
</gene>
<dbReference type="HOGENOM" id="CLU_3170470_0_0_11"/>
<evidence type="ECO:0000313" key="1">
    <source>
        <dbReference type="EMBL" id="AFS14389.1"/>
    </source>
</evidence>
<reference evidence="1 2" key="1">
    <citation type="journal article" date="2007" name="PLoS ONE">
        <title>Molecular analysis of a leprosy immunotherapeutic bacillus provides insights into Mycobacterium evolution.</title>
        <authorList>
            <person name="Ahmed N."/>
            <person name="Saini V."/>
            <person name="Raghuvanshi S."/>
            <person name="Khurana J.P."/>
            <person name="Tyagi A.K."/>
            <person name="Tyagi A.K."/>
            <person name="Hasnain S.E."/>
        </authorList>
    </citation>
    <scope>NUCLEOTIDE SEQUENCE [LARGE SCALE GENOMIC DNA]</scope>
    <source>
        <strain evidence="1">MTCC 9506</strain>
    </source>
</reference>
<accession>J9WB43</accession>
<dbReference type="Proteomes" id="UP000007329">
    <property type="component" value="Chromosome"/>
</dbReference>
<sequence>MKVDRIASYFSATRSTVSWCGVVRCAITESDRHRVTPMLIISVRPRS</sequence>
<dbReference type="KEGG" id="mid:MIP_03476"/>
<evidence type="ECO:0000313" key="2">
    <source>
        <dbReference type="Proteomes" id="UP000007329"/>
    </source>
</evidence>